<protein>
    <submittedName>
        <fullName evidence="1">Uncharacterized protein</fullName>
    </submittedName>
</protein>
<comment type="caution">
    <text evidence="1">The sequence shown here is derived from an EMBL/GenBank/DDBJ whole genome shotgun (WGS) entry which is preliminary data.</text>
</comment>
<name>A0A9D5BBN6_PEA</name>
<dbReference type="AlphaFoldDB" id="A0A9D5BBN6"/>
<proteinExistence type="predicted"/>
<dbReference type="Proteomes" id="UP001058974">
    <property type="component" value="Chromosome 2"/>
</dbReference>
<organism evidence="1 2">
    <name type="scientific">Pisum sativum</name>
    <name type="common">Garden pea</name>
    <name type="synonym">Lathyrus oleraceus</name>
    <dbReference type="NCBI Taxonomy" id="3888"/>
    <lineage>
        <taxon>Eukaryota</taxon>
        <taxon>Viridiplantae</taxon>
        <taxon>Streptophyta</taxon>
        <taxon>Embryophyta</taxon>
        <taxon>Tracheophyta</taxon>
        <taxon>Spermatophyta</taxon>
        <taxon>Magnoliopsida</taxon>
        <taxon>eudicotyledons</taxon>
        <taxon>Gunneridae</taxon>
        <taxon>Pentapetalae</taxon>
        <taxon>rosids</taxon>
        <taxon>fabids</taxon>
        <taxon>Fabales</taxon>
        <taxon>Fabaceae</taxon>
        <taxon>Papilionoideae</taxon>
        <taxon>50 kb inversion clade</taxon>
        <taxon>NPAAA clade</taxon>
        <taxon>Hologalegina</taxon>
        <taxon>IRL clade</taxon>
        <taxon>Fabeae</taxon>
        <taxon>Lathyrus</taxon>
    </lineage>
</organism>
<accession>A0A9D5BBN6</accession>
<reference evidence="1 2" key="1">
    <citation type="journal article" date="2022" name="Nat. Genet.">
        <title>Improved pea reference genome and pan-genome highlight genomic features and evolutionary characteristics.</title>
        <authorList>
            <person name="Yang T."/>
            <person name="Liu R."/>
            <person name="Luo Y."/>
            <person name="Hu S."/>
            <person name="Wang D."/>
            <person name="Wang C."/>
            <person name="Pandey M.K."/>
            <person name="Ge S."/>
            <person name="Xu Q."/>
            <person name="Li N."/>
            <person name="Li G."/>
            <person name="Huang Y."/>
            <person name="Saxena R.K."/>
            <person name="Ji Y."/>
            <person name="Li M."/>
            <person name="Yan X."/>
            <person name="He Y."/>
            <person name="Liu Y."/>
            <person name="Wang X."/>
            <person name="Xiang C."/>
            <person name="Varshney R.K."/>
            <person name="Ding H."/>
            <person name="Gao S."/>
            <person name="Zong X."/>
        </authorList>
    </citation>
    <scope>NUCLEOTIDE SEQUENCE [LARGE SCALE GENOMIC DNA]</scope>
    <source>
        <strain evidence="1 2">cv. Zhongwan 6</strain>
    </source>
</reference>
<evidence type="ECO:0000313" key="1">
    <source>
        <dbReference type="EMBL" id="KAI5437885.1"/>
    </source>
</evidence>
<keyword evidence="2" id="KW-1185">Reference proteome</keyword>
<dbReference type="EMBL" id="JAMSHJ010000002">
    <property type="protein sequence ID" value="KAI5437885.1"/>
    <property type="molecule type" value="Genomic_DNA"/>
</dbReference>
<dbReference type="Gramene" id="Psat02G0385000-T1">
    <property type="protein sequence ID" value="KAI5437885.1"/>
    <property type="gene ID" value="KIW84_023850"/>
</dbReference>
<evidence type="ECO:0000313" key="2">
    <source>
        <dbReference type="Proteomes" id="UP001058974"/>
    </source>
</evidence>
<gene>
    <name evidence="1" type="ORF">KIW84_023850</name>
</gene>
<sequence length="150" mass="17111">MAMEGLTSLMGSVVEAGEYNSFKINEEVSIDILQISTDTTIIKDGSSDNLWSIRVILRGFEMIFGLRVNFCKSNVYGSIPRRLQLWVKDGMNTFLWFSKWVGCQPLKDVFSKLFALAADPVCSIIDAEQWVDEFLEVEMAWCRGFEELEC</sequence>